<comment type="caution">
    <text evidence="3">The sequence shown here is derived from an EMBL/GenBank/DDBJ whole genome shotgun (WGS) entry which is preliminary data.</text>
</comment>
<organism evidence="3 4">
    <name type="scientific">Actinomadura barringtoniae</name>
    <dbReference type="NCBI Taxonomy" id="1427535"/>
    <lineage>
        <taxon>Bacteria</taxon>
        <taxon>Bacillati</taxon>
        <taxon>Actinomycetota</taxon>
        <taxon>Actinomycetes</taxon>
        <taxon>Streptosporangiales</taxon>
        <taxon>Thermomonosporaceae</taxon>
        <taxon>Actinomadura</taxon>
    </lineage>
</organism>
<dbReference type="RefSeq" id="WP_208254229.1">
    <property type="nucleotide sequence ID" value="NZ_JAGEOJ010000002.1"/>
</dbReference>
<gene>
    <name evidence="3" type="ORF">J4573_06035</name>
</gene>
<keyword evidence="4" id="KW-1185">Reference proteome</keyword>
<sequence>MIELDPMKTAWRKSSRSGPQGGACVEIAAGERAILTRDSKLPNGAVLAFDHAAWSMFLNEIKRGTLDLPHRP</sequence>
<dbReference type="EMBL" id="JAGEOJ010000002">
    <property type="protein sequence ID" value="MBO2446642.1"/>
    <property type="molecule type" value="Genomic_DNA"/>
</dbReference>
<evidence type="ECO:0000259" key="2">
    <source>
        <dbReference type="Pfam" id="PF04149"/>
    </source>
</evidence>
<feature type="domain" description="DUF397" evidence="2">
    <location>
        <begin position="10"/>
        <end position="62"/>
    </location>
</feature>
<evidence type="ECO:0000313" key="3">
    <source>
        <dbReference type="EMBL" id="MBO2446642.1"/>
    </source>
</evidence>
<proteinExistence type="predicted"/>
<accession>A0A939P7M5</accession>
<reference evidence="3" key="1">
    <citation type="submission" date="2021-03" db="EMBL/GenBank/DDBJ databases">
        <authorList>
            <person name="Kanchanasin P."/>
            <person name="Saeng-In P."/>
            <person name="Phongsopitanun W."/>
            <person name="Yuki M."/>
            <person name="Kudo T."/>
            <person name="Ohkuma M."/>
            <person name="Tanasupawat S."/>
        </authorList>
    </citation>
    <scope>NUCLEOTIDE SEQUENCE</scope>
    <source>
        <strain evidence="3">GKU 128</strain>
    </source>
</reference>
<dbReference type="AlphaFoldDB" id="A0A939P7M5"/>
<evidence type="ECO:0000256" key="1">
    <source>
        <dbReference type="SAM" id="MobiDB-lite"/>
    </source>
</evidence>
<name>A0A939P7M5_9ACTN</name>
<protein>
    <submittedName>
        <fullName evidence="3">DUF397 domain-containing protein</fullName>
    </submittedName>
</protein>
<dbReference type="Pfam" id="PF04149">
    <property type="entry name" value="DUF397"/>
    <property type="match status" value="1"/>
</dbReference>
<dbReference type="InterPro" id="IPR007278">
    <property type="entry name" value="DUF397"/>
</dbReference>
<feature type="region of interest" description="Disordered" evidence="1">
    <location>
        <begin position="1"/>
        <end position="22"/>
    </location>
</feature>
<dbReference type="Proteomes" id="UP000669179">
    <property type="component" value="Unassembled WGS sequence"/>
</dbReference>
<evidence type="ECO:0000313" key="4">
    <source>
        <dbReference type="Proteomes" id="UP000669179"/>
    </source>
</evidence>